<feature type="chain" id="PRO_5047415054" evidence="2">
    <location>
        <begin position="22"/>
        <end position="211"/>
    </location>
</feature>
<dbReference type="PROSITE" id="PS51354">
    <property type="entry name" value="GLUTAREDOXIN_2"/>
    <property type="match status" value="1"/>
</dbReference>
<proteinExistence type="predicted"/>
<feature type="compositionally biased region" description="Low complexity" evidence="1">
    <location>
        <begin position="181"/>
        <end position="194"/>
    </location>
</feature>
<dbReference type="CDD" id="cd02976">
    <property type="entry name" value="NrdH"/>
    <property type="match status" value="1"/>
</dbReference>
<feature type="region of interest" description="Disordered" evidence="1">
    <location>
        <begin position="181"/>
        <end position="211"/>
    </location>
</feature>
<feature type="signal peptide" evidence="2">
    <location>
        <begin position="1"/>
        <end position="21"/>
    </location>
</feature>
<protein>
    <submittedName>
        <fullName evidence="5">Glutaredoxin</fullName>
    </submittedName>
</protein>
<gene>
    <name evidence="5" type="ORF">J2X15_000802</name>
</gene>
<dbReference type="InterPro" id="IPR036249">
    <property type="entry name" value="Thioredoxin-like_sf"/>
</dbReference>
<feature type="domain" description="DUF4124" evidence="4">
    <location>
        <begin position="15"/>
        <end position="64"/>
    </location>
</feature>
<dbReference type="Proteomes" id="UP001268089">
    <property type="component" value="Unassembled WGS sequence"/>
</dbReference>
<evidence type="ECO:0000313" key="6">
    <source>
        <dbReference type="Proteomes" id="UP001268089"/>
    </source>
</evidence>
<name>A0ABU1ZLU8_9BURK</name>
<dbReference type="RefSeq" id="WP_310339662.1">
    <property type="nucleotide sequence ID" value="NZ_JAVDXO010000001.1"/>
</dbReference>
<dbReference type="InterPro" id="IPR002109">
    <property type="entry name" value="Glutaredoxin"/>
</dbReference>
<evidence type="ECO:0000259" key="3">
    <source>
        <dbReference type="Pfam" id="PF00462"/>
    </source>
</evidence>
<evidence type="ECO:0000256" key="2">
    <source>
        <dbReference type="SAM" id="SignalP"/>
    </source>
</evidence>
<dbReference type="Pfam" id="PF13511">
    <property type="entry name" value="DUF4124"/>
    <property type="match status" value="1"/>
</dbReference>
<organism evidence="5 6">
    <name type="scientific">Rhodoferax saidenbachensis</name>
    <dbReference type="NCBI Taxonomy" id="1484693"/>
    <lineage>
        <taxon>Bacteria</taxon>
        <taxon>Pseudomonadati</taxon>
        <taxon>Pseudomonadota</taxon>
        <taxon>Betaproteobacteria</taxon>
        <taxon>Burkholderiales</taxon>
        <taxon>Comamonadaceae</taxon>
        <taxon>Rhodoferax</taxon>
    </lineage>
</organism>
<dbReference type="InterPro" id="IPR025392">
    <property type="entry name" value="DUF4124"/>
</dbReference>
<sequence>MTHRTIHAWLGASALVLAAFAAHGQMVYKIVGPDGKITFSDKPPAADKGKIASTGTGGAAADAASSNLPYELRQVVSKYPVTLYASPQCAPCDSARSLLKGRGVPYTERSVTTPEDLEALTRLAGENSLPFGTIGGQRLKGFSDAEWSQYLDAAGYPKTSALPSNYKFATATPLVALQKPAAATPKETPKAAEPAPAPAAPAPSNPAGITF</sequence>
<evidence type="ECO:0000256" key="1">
    <source>
        <dbReference type="SAM" id="MobiDB-lite"/>
    </source>
</evidence>
<evidence type="ECO:0000313" key="5">
    <source>
        <dbReference type="EMBL" id="MDR7305536.1"/>
    </source>
</evidence>
<dbReference type="EMBL" id="JAVDXO010000001">
    <property type="protein sequence ID" value="MDR7305536.1"/>
    <property type="molecule type" value="Genomic_DNA"/>
</dbReference>
<comment type="caution">
    <text evidence="5">The sequence shown here is derived from an EMBL/GenBank/DDBJ whole genome shotgun (WGS) entry which is preliminary data.</text>
</comment>
<dbReference type="Pfam" id="PF00462">
    <property type="entry name" value="Glutaredoxin"/>
    <property type="match status" value="1"/>
</dbReference>
<accession>A0ABU1ZLU8</accession>
<keyword evidence="2" id="KW-0732">Signal</keyword>
<feature type="compositionally biased region" description="Pro residues" evidence="1">
    <location>
        <begin position="195"/>
        <end position="204"/>
    </location>
</feature>
<evidence type="ECO:0000259" key="4">
    <source>
        <dbReference type="Pfam" id="PF13511"/>
    </source>
</evidence>
<feature type="domain" description="Glutaredoxin" evidence="3">
    <location>
        <begin position="81"/>
        <end position="131"/>
    </location>
</feature>
<keyword evidence="6" id="KW-1185">Reference proteome</keyword>
<dbReference type="SUPFAM" id="SSF52833">
    <property type="entry name" value="Thioredoxin-like"/>
    <property type="match status" value="1"/>
</dbReference>
<dbReference type="Gene3D" id="3.40.30.10">
    <property type="entry name" value="Glutaredoxin"/>
    <property type="match status" value="1"/>
</dbReference>
<reference evidence="5 6" key="1">
    <citation type="submission" date="2023-07" db="EMBL/GenBank/DDBJ databases">
        <title>Sorghum-associated microbial communities from plants grown in Nebraska, USA.</title>
        <authorList>
            <person name="Schachtman D."/>
        </authorList>
    </citation>
    <scope>NUCLEOTIDE SEQUENCE [LARGE SCALE GENOMIC DNA]</scope>
    <source>
        <strain evidence="5 6">BE308</strain>
    </source>
</reference>